<proteinExistence type="inferred from homology"/>
<evidence type="ECO:0000256" key="7">
    <source>
        <dbReference type="ARBA" id="ARBA00023014"/>
    </source>
</evidence>
<dbReference type="EMBL" id="UOFV01000050">
    <property type="protein sequence ID" value="VAW95248.1"/>
    <property type="molecule type" value="Genomic_DNA"/>
</dbReference>
<protein>
    <submittedName>
        <fullName evidence="9">Cysteine desulfurase</fullName>
        <ecNumber evidence="9">2.8.1.7</ecNumber>
    </submittedName>
</protein>
<evidence type="ECO:0000259" key="8">
    <source>
        <dbReference type="Pfam" id="PF00266"/>
    </source>
</evidence>
<keyword evidence="7" id="KW-0411">Iron-sulfur</keyword>
<keyword evidence="6" id="KW-0408">Iron</keyword>
<dbReference type="InterPro" id="IPR015421">
    <property type="entry name" value="PyrdxlP-dep_Trfase_major"/>
</dbReference>
<evidence type="ECO:0000256" key="4">
    <source>
        <dbReference type="ARBA" id="ARBA00022723"/>
    </source>
</evidence>
<dbReference type="GO" id="GO:0031071">
    <property type="term" value="F:cysteine desulfurase activity"/>
    <property type="evidence" value="ECO:0007669"/>
    <property type="project" value="UniProtKB-EC"/>
</dbReference>
<evidence type="ECO:0000256" key="1">
    <source>
        <dbReference type="ARBA" id="ARBA00001933"/>
    </source>
</evidence>
<dbReference type="PIRSF" id="PIRSF005572">
    <property type="entry name" value="NifS"/>
    <property type="match status" value="1"/>
</dbReference>
<dbReference type="GO" id="GO:0046872">
    <property type="term" value="F:metal ion binding"/>
    <property type="evidence" value="ECO:0007669"/>
    <property type="project" value="UniProtKB-KW"/>
</dbReference>
<dbReference type="PANTHER" id="PTHR11601:SF34">
    <property type="entry name" value="CYSTEINE DESULFURASE"/>
    <property type="match status" value="1"/>
</dbReference>
<dbReference type="SUPFAM" id="SSF53383">
    <property type="entry name" value="PLP-dependent transferases"/>
    <property type="match status" value="1"/>
</dbReference>
<evidence type="ECO:0000256" key="5">
    <source>
        <dbReference type="ARBA" id="ARBA00022898"/>
    </source>
</evidence>
<organism evidence="9">
    <name type="scientific">hydrothermal vent metagenome</name>
    <dbReference type="NCBI Taxonomy" id="652676"/>
    <lineage>
        <taxon>unclassified sequences</taxon>
        <taxon>metagenomes</taxon>
        <taxon>ecological metagenomes</taxon>
    </lineage>
</organism>
<evidence type="ECO:0000256" key="3">
    <source>
        <dbReference type="ARBA" id="ARBA00022679"/>
    </source>
</evidence>
<dbReference type="InterPro" id="IPR016454">
    <property type="entry name" value="Cysteine_dSase"/>
</dbReference>
<dbReference type="Gene3D" id="1.10.260.50">
    <property type="match status" value="1"/>
</dbReference>
<keyword evidence="5" id="KW-0663">Pyridoxal phosphate</keyword>
<feature type="domain" description="Aminotransferase class V" evidence="8">
    <location>
        <begin position="3"/>
        <end position="367"/>
    </location>
</feature>
<dbReference type="Pfam" id="PF00266">
    <property type="entry name" value="Aminotran_5"/>
    <property type="match status" value="1"/>
</dbReference>
<dbReference type="PANTHER" id="PTHR11601">
    <property type="entry name" value="CYSTEINE DESULFURYLASE FAMILY MEMBER"/>
    <property type="match status" value="1"/>
</dbReference>
<dbReference type="EC" id="2.8.1.7" evidence="9"/>
<dbReference type="Gene3D" id="3.40.640.10">
    <property type="entry name" value="Type I PLP-dependent aspartate aminotransferase-like (Major domain)"/>
    <property type="match status" value="1"/>
</dbReference>
<gene>
    <name evidence="9" type="ORF">MNBD_GAMMA19-73</name>
</gene>
<dbReference type="Gene3D" id="3.90.1150.10">
    <property type="entry name" value="Aspartate Aminotransferase, domain 1"/>
    <property type="match status" value="1"/>
</dbReference>
<comment type="cofactor">
    <cofactor evidence="1">
        <name>pyridoxal 5'-phosphate</name>
        <dbReference type="ChEBI" id="CHEBI:597326"/>
    </cofactor>
</comment>
<dbReference type="AlphaFoldDB" id="A0A3B0ZP57"/>
<accession>A0A3B0ZP57</accession>
<dbReference type="InterPro" id="IPR015424">
    <property type="entry name" value="PyrdxlP-dep_Trfase"/>
</dbReference>
<evidence type="ECO:0000256" key="2">
    <source>
        <dbReference type="ARBA" id="ARBA00006490"/>
    </source>
</evidence>
<reference evidence="9" key="1">
    <citation type="submission" date="2018-06" db="EMBL/GenBank/DDBJ databases">
        <authorList>
            <person name="Zhirakovskaya E."/>
        </authorList>
    </citation>
    <scope>NUCLEOTIDE SEQUENCE</scope>
</reference>
<keyword evidence="3 9" id="KW-0808">Transferase</keyword>
<dbReference type="InterPro" id="IPR000192">
    <property type="entry name" value="Aminotrans_V_dom"/>
</dbReference>
<sequence length="387" mass="40879">MSVYLDYNATTPLDRRVLDTMMPFLCEQFGNASSGHQSGRIARAAMDVAREQVAALVNAHPSQVIFTSGGTEANNLALKGCAARLTSGHIILSGVEHSSVRSPANVLKKDGWTLDEIGVDADGRLVIENLHTIFSGMSAGSAKILAVMLANNETGIVYESTPVAALARDFGAMLLVDAVQAAGKIPVDFAHSGAQFMSLSAHKIYGPKGAGALIVDKAVDIEPMLYGGGQEKARRAGTENVAAIVGFGKAAELALSELSTRHEQAQTLRHYLETRLRSELPQVCIFGQQAERLPNTSFFALPGLDGETLLMSLDQAGLAVSSGSACGTGNVEPSYVLLAMGVSPEHARGAIRVSLGKESHRDEIDSFIDCLKQQVRVLQSFAAVACA</sequence>
<keyword evidence="4" id="KW-0479">Metal-binding</keyword>
<dbReference type="GO" id="GO:0051536">
    <property type="term" value="F:iron-sulfur cluster binding"/>
    <property type="evidence" value="ECO:0007669"/>
    <property type="project" value="UniProtKB-KW"/>
</dbReference>
<comment type="similarity">
    <text evidence="2">Belongs to the class-V pyridoxal-phosphate-dependent aminotransferase family. NifS/IscS subfamily.</text>
</comment>
<dbReference type="InterPro" id="IPR015422">
    <property type="entry name" value="PyrdxlP-dep_Trfase_small"/>
</dbReference>
<evidence type="ECO:0000313" key="9">
    <source>
        <dbReference type="EMBL" id="VAW95248.1"/>
    </source>
</evidence>
<evidence type="ECO:0000256" key="6">
    <source>
        <dbReference type="ARBA" id="ARBA00023004"/>
    </source>
</evidence>
<name>A0A3B0ZP57_9ZZZZ</name>